<dbReference type="EMBL" id="KL363237">
    <property type="protein sequence ID" value="KFD51643.1"/>
    <property type="molecule type" value="Genomic_DNA"/>
</dbReference>
<gene>
    <name evidence="1" type="ORF">M513_07522</name>
</gene>
<evidence type="ECO:0000313" key="2">
    <source>
        <dbReference type="Proteomes" id="UP000030764"/>
    </source>
</evidence>
<dbReference type="AlphaFoldDB" id="A0A085M347"/>
<keyword evidence="2" id="KW-1185">Reference proteome</keyword>
<proteinExistence type="predicted"/>
<sequence length="120" mass="13032">MSLGLTINSLKKITLVHRCFADENFHPGNANIVVEAVCHRGRRLSDDSLLTLPIVAQLSIWHGGNVKSSGKGYRPDVGFSVDKGKRADIAPQETVKESECALLNGNAETGRKDIQIKPLP</sequence>
<protein>
    <submittedName>
        <fullName evidence="1">Uncharacterized protein</fullName>
    </submittedName>
</protein>
<evidence type="ECO:0000313" key="1">
    <source>
        <dbReference type="EMBL" id="KFD51643.1"/>
    </source>
</evidence>
<name>A0A085M347_9BILA</name>
<organism evidence="1 2">
    <name type="scientific">Trichuris suis</name>
    <name type="common">pig whipworm</name>
    <dbReference type="NCBI Taxonomy" id="68888"/>
    <lineage>
        <taxon>Eukaryota</taxon>
        <taxon>Metazoa</taxon>
        <taxon>Ecdysozoa</taxon>
        <taxon>Nematoda</taxon>
        <taxon>Enoplea</taxon>
        <taxon>Dorylaimia</taxon>
        <taxon>Trichinellida</taxon>
        <taxon>Trichuridae</taxon>
        <taxon>Trichuris</taxon>
    </lineage>
</organism>
<accession>A0A085M347</accession>
<dbReference type="Proteomes" id="UP000030764">
    <property type="component" value="Unassembled WGS sequence"/>
</dbReference>
<feature type="non-terminal residue" evidence="1">
    <location>
        <position position="120"/>
    </location>
</feature>
<reference evidence="1 2" key="1">
    <citation type="journal article" date="2014" name="Nat. Genet.">
        <title>Genome and transcriptome of the porcine whipworm Trichuris suis.</title>
        <authorList>
            <person name="Jex A.R."/>
            <person name="Nejsum P."/>
            <person name="Schwarz E.M."/>
            <person name="Hu L."/>
            <person name="Young N.D."/>
            <person name="Hall R.S."/>
            <person name="Korhonen P.K."/>
            <person name="Liao S."/>
            <person name="Thamsborg S."/>
            <person name="Xia J."/>
            <person name="Xu P."/>
            <person name="Wang S."/>
            <person name="Scheerlinck J.P."/>
            <person name="Hofmann A."/>
            <person name="Sternberg P.W."/>
            <person name="Wang J."/>
            <person name="Gasser R.B."/>
        </authorList>
    </citation>
    <scope>NUCLEOTIDE SEQUENCE [LARGE SCALE GENOMIC DNA]</scope>
    <source>
        <strain evidence="1">DCEP-RM93M</strain>
    </source>
</reference>